<keyword evidence="3" id="KW-1185">Reference proteome</keyword>
<keyword evidence="1" id="KW-0472">Membrane</keyword>
<evidence type="ECO:0000313" key="2">
    <source>
        <dbReference type="EMBL" id="MEJ2905837.1"/>
    </source>
</evidence>
<gene>
    <name evidence="2" type="ORF">WAE58_25555</name>
</gene>
<organism evidence="2 3">
    <name type="scientific">Pedobacter panaciterrae</name>
    <dbReference type="NCBI Taxonomy" id="363849"/>
    <lineage>
        <taxon>Bacteria</taxon>
        <taxon>Pseudomonadati</taxon>
        <taxon>Bacteroidota</taxon>
        <taxon>Sphingobacteriia</taxon>
        <taxon>Sphingobacteriales</taxon>
        <taxon>Sphingobacteriaceae</taxon>
        <taxon>Pedobacter</taxon>
    </lineage>
</organism>
<keyword evidence="1" id="KW-1133">Transmembrane helix</keyword>
<keyword evidence="1" id="KW-0812">Transmembrane</keyword>
<dbReference type="EMBL" id="JBBEUB010000016">
    <property type="protein sequence ID" value="MEJ2905837.1"/>
    <property type="molecule type" value="Genomic_DNA"/>
</dbReference>
<feature type="transmembrane region" description="Helical" evidence="1">
    <location>
        <begin position="38"/>
        <end position="56"/>
    </location>
</feature>
<proteinExistence type="predicted"/>
<comment type="caution">
    <text evidence="2">The sequence shown here is derived from an EMBL/GenBank/DDBJ whole genome shotgun (WGS) entry which is preliminary data.</text>
</comment>
<dbReference type="Proteomes" id="UP001378956">
    <property type="component" value="Unassembled WGS sequence"/>
</dbReference>
<name>A0ABU8NWG4_9SPHI</name>
<feature type="transmembrane region" description="Helical" evidence="1">
    <location>
        <begin position="12"/>
        <end position="32"/>
    </location>
</feature>
<dbReference type="RefSeq" id="WP_172660290.1">
    <property type="nucleotide sequence ID" value="NZ_CBFGNQ010000010.1"/>
</dbReference>
<evidence type="ECO:0000313" key="3">
    <source>
        <dbReference type="Proteomes" id="UP001378956"/>
    </source>
</evidence>
<evidence type="ECO:0000256" key="1">
    <source>
        <dbReference type="SAM" id="Phobius"/>
    </source>
</evidence>
<sequence length="60" mass="6842">MKNNNNVFFKVWGIPILLGVITILGLLSAIMGVGVWHIVSWIALSIPVYVMFRYGLKYFK</sequence>
<accession>A0ABU8NWG4</accession>
<reference evidence="2 3" key="1">
    <citation type="submission" date="2024-03" db="EMBL/GenBank/DDBJ databases">
        <title>Sequence of Lycoming College Course Isolates.</title>
        <authorList>
            <person name="Plotts O."/>
            <person name="Newman J."/>
        </authorList>
    </citation>
    <scope>NUCLEOTIDE SEQUENCE [LARGE SCALE GENOMIC DNA]</scope>
    <source>
        <strain evidence="2 3">CJB-3</strain>
    </source>
</reference>
<protein>
    <submittedName>
        <fullName evidence="2">Uncharacterized protein</fullName>
    </submittedName>
</protein>